<evidence type="ECO:0000256" key="5">
    <source>
        <dbReference type="ARBA" id="ARBA00022989"/>
    </source>
</evidence>
<dbReference type="PANTHER" id="PTHR45665:SF9">
    <property type="entry name" value="AQUAPORIN-8"/>
    <property type="match status" value="1"/>
</dbReference>
<dbReference type="Pfam" id="PF00230">
    <property type="entry name" value="MIP"/>
    <property type="match status" value="1"/>
</dbReference>
<feature type="transmembrane region" description="Helical" evidence="8">
    <location>
        <begin position="62"/>
        <end position="83"/>
    </location>
</feature>
<comment type="subcellular location">
    <subcellularLocation>
        <location evidence="1">Endomembrane system</location>
        <topology evidence="1">Multi-pass membrane protein</topology>
    </subcellularLocation>
</comment>
<keyword evidence="4" id="KW-0677">Repeat</keyword>
<dbReference type="GO" id="GO:0012505">
    <property type="term" value="C:endomembrane system"/>
    <property type="evidence" value="ECO:0007669"/>
    <property type="project" value="UniProtKB-SubCell"/>
</dbReference>
<evidence type="ECO:0000256" key="8">
    <source>
        <dbReference type="SAM" id="Phobius"/>
    </source>
</evidence>
<comment type="caution">
    <text evidence="9">The sequence shown here is derived from an EMBL/GenBank/DDBJ whole genome shotgun (WGS) entry which is preliminary data.</text>
</comment>
<organism evidence="9 10">
    <name type="scientific">Ceratopteris richardii</name>
    <name type="common">Triangle waterfern</name>
    <dbReference type="NCBI Taxonomy" id="49495"/>
    <lineage>
        <taxon>Eukaryota</taxon>
        <taxon>Viridiplantae</taxon>
        <taxon>Streptophyta</taxon>
        <taxon>Embryophyta</taxon>
        <taxon>Tracheophyta</taxon>
        <taxon>Polypodiopsida</taxon>
        <taxon>Polypodiidae</taxon>
        <taxon>Polypodiales</taxon>
        <taxon>Pteridineae</taxon>
        <taxon>Pteridaceae</taxon>
        <taxon>Parkerioideae</taxon>
        <taxon>Ceratopteris</taxon>
    </lineage>
</organism>
<dbReference type="InterPro" id="IPR034294">
    <property type="entry name" value="Aquaporin_transptr"/>
</dbReference>
<dbReference type="InterPro" id="IPR023271">
    <property type="entry name" value="Aquaporin-like"/>
</dbReference>
<evidence type="ECO:0000256" key="3">
    <source>
        <dbReference type="ARBA" id="ARBA00022692"/>
    </source>
</evidence>
<sequence length="105" mass="11070">MSYNYERGVALAPSWLVGVVICHGLALFVAVATSVNLSGGHVNAAITFGLFVSENITLFKGIVYWITQFIGATIACILLKAVIDGMTTSPHALSSGHSCFSFCLS</sequence>
<keyword evidence="2 7" id="KW-0813">Transport</keyword>
<accession>A0A8T2Q044</accession>
<dbReference type="GO" id="GO:0019755">
    <property type="term" value="P:one-carbon compound transport"/>
    <property type="evidence" value="ECO:0007669"/>
    <property type="project" value="UniProtKB-ARBA"/>
</dbReference>
<dbReference type="PRINTS" id="PR00783">
    <property type="entry name" value="MINTRINSICP"/>
</dbReference>
<dbReference type="InterPro" id="IPR000425">
    <property type="entry name" value="MIP"/>
</dbReference>
<name>A0A8T2Q044_CERRI</name>
<proteinExistence type="inferred from homology"/>
<dbReference type="PANTHER" id="PTHR45665">
    <property type="entry name" value="AQUAPORIN-8"/>
    <property type="match status" value="1"/>
</dbReference>
<evidence type="ECO:0000256" key="6">
    <source>
        <dbReference type="ARBA" id="ARBA00023136"/>
    </source>
</evidence>
<dbReference type="AlphaFoldDB" id="A0A8T2Q044"/>
<gene>
    <name evidence="9" type="ORF">KP509_39G031100</name>
</gene>
<evidence type="ECO:0000256" key="1">
    <source>
        <dbReference type="ARBA" id="ARBA00004127"/>
    </source>
</evidence>
<dbReference type="GO" id="GO:0005737">
    <property type="term" value="C:cytoplasm"/>
    <property type="evidence" value="ECO:0007669"/>
    <property type="project" value="UniProtKB-ARBA"/>
</dbReference>
<feature type="transmembrane region" description="Helical" evidence="8">
    <location>
        <begin position="12"/>
        <end position="32"/>
    </location>
</feature>
<dbReference type="OrthoDB" id="3222at2759"/>
<comment type="similarity">
    <text evidence="7">Belongs to the MIP/aquaporin (TC 1.A.8) family.</text>
</comment>
<evidence type="ECO:0000256" key="4">
    <source>
        <dbReference type="ARBA" id="ARBA00022737"/>
    </source>
</evidence>
<keyword evidence="10" id="KW-1185">Reference proteome</keyword>
<evidence type="ECO:0000313" key="9">
    <source>
        <dbReference type="EMBL" id="KAH7277038.1"/>
    </source>
</evidence>
<keyword evidence="3 7" id="KW-0812">Transmembrane</keyword>
<dbReference type="Proteomes" id="UP000825935">
    <property type="component" value="Chromosome 39"/>
</dbReference>
<evidence type="ECO:0000256" key="7">
    <source>
        <dbReference type="RuleBase" id="RU000477"/>
    </source>
</evidence>
<keyword evidence="5 8" id="KW-1133">Transmembrane helix</keyword>
<reference evidence="9" key="1">
    <citation type="submission" date="2021-08" db="EMBL/GenBank/DDBJ databases">
        <title>WGS assembly of Ceratopteris richardii.</title>
        <authorList>
            <person name="Marchant D.B."/>
            <person name="Chen G."/>
            <person name="Jenkins J."/>
            <person name="Shu S."/>
            <person name="Leebens-Mack J."/>
            <person name="Grimwood J."/>
            <person name="Schmutz J."/>
            <person name="Soltis P."/>
            <person name="Soltis D."/>
            <person name="Chen Z.-H."/>
        </authorList>
    </citation>
    <scope>NUCLEOTIDE SEQUENCE</scope>
    <source>
        <strain evidence="9">Whitten #5841</strain>
        <tissue evidence="9">Leaf</tissue>
    </source>
</reference>
<keyword evidence="6 8" id="KW-0472">Membrane</keyword>
<protein>
    <submittedName>
        <fullName evidence="9">Uncharacterized protein</fullName>
    </submittedName>
</protein>
<evidence type="ECO:0000313" key="10">
    <source>
        <dbReference type="Proteomes" id="UP000825935"/>
    </source>
</evidence>
<dbReference type="SUPFAM" id="SSF81338">
    <property type="entry name" value="Aquaporin-like"/>
    <property type="match status" value="1"/>
</dbReference>
<dbReference type="Gene3D" id="1.20.1080.10">
    <property type="entry name" value="Glycerol uptake facilitator protein"/>
    <property type="match status" value="1"/>
</dbReference>
<dbReference type="GO" id="GO:0016020">
    <property type="term" value="C:membrane"/>
    <property type="evidence" value="ECO:0007669"/>
    <property type="project" value="InterPro"/>
</dbReference>
<dbReference type="EMBL" id="CM035444">
    <property type="protein sequence ID" value="KAH7277038.1"/>
    <property type="molecule type" value="Genomic_DNA"/>
</dbReference>
<evidence type="ECO:0000256" key="2">
    <source>
        <dbReference type="ARBA" id="ARBA00022448"/>
    </source>
</evidence>
<dbReference type="GO" id="GO:0015250">
    <property type="term" value="F:water channel activity"/>
    <property type="evidence" value="ECO:0007669"/>
    <property type="project" value="TreeGrafter"/>
</dbReference>